<dbReference type="Pfam" id="PF13499">
    <property type="entry name" value="EF-hand_7"/>
    <property type="match status" value="1"/>
</dbReference>
<keyword evidence="7" id="KW-1185">Reference proteome</keyword>
<dbReference type="PROSITE" id="PS50222">
    <property type="entry name" value="EF_HAND_2"/>
    <property type="match status" value="2"/>
</dbReference>
<proteinExistence type="predicted"/>
<dbReference type="EMBL" id="BTGU01000002">
    <property type="protein sequence ID" value="GMN29704.1"/>
    <property type="molecule type" value="Genomic_DNA"/>
</dbReference>
<evidence type="ECO:0000313" key="7">
    <source>
        <dbReference type="Proteomes" id="UP001187192"/>
    </source>
</evidence>
<accession>A0AA87ZBB9</accession>
<dbReference type="SMART" id="SM00054">
    <property type="entry name" value="EFh"/>
    <property type="match status" value="2"/>
</dbReference>
<evidence type="ECO:0000256" key="1">
    <source>
        <dbReference type="ARBA" id="ARBA00022723"/>
    </source>
</evidence>
<dbReference type="InterPro" id="IPR018247">
    <property type="entry name" value="EF_Hand_1_Ca_BS"/>
</dbReference>
<evidence type="ECO:0000313" key="6">
    <source>
        <dbReference type="EMBL" id="GMN29704.1"/>
    </source>
</evidence>
<feature type="region of interest" description="Disordered" evidence="4">
    <location>
        <begin position="42"/>
        <end position="76"/>
    </location>
</feature>
<dbReference type="SUPFAM" id="SSF47473">
    <property type="entry name" value="EF-hand"/>
    <property type="match status" value="1"/>
</dbReference>
<dbReference type="InterPro" id="IPR039647">
    <property type="entry name" value="EF_hand_pair_protein_CML-like"/>
</dbReference>
<evidence type="ECO:0000256" key="2">
    <source>
        <dbReference type="ARBA" id="ARBA00022737"/>
    </source>
</evidence>
<keyword evidence="2" id="KW-0677">Repeat</keyword>
<dbReference type="InterPro" id="IPR002048">
    <property type="entry name" value="EF_hand_dom"/>
</dbReference>
<feature type="compositionally biased region" description="Low complexity" evidence="4">
    <location>
        <begin position="45"/>
        <end position="76"/>
    </location>
</feature>
<evidence type="ECO:0000256" key="4">
    <source>
        <dbReference type="SAM" id="MobiDB-lite"/>
    </source>
</evidence>
<sequence length="234" mass="26877">MATGTTTPPHDQYHHAVSKLPLSKWFANKTLNLKLISFPRRRSKSTSSSSSSLMSSTSSPMSPLRTPRTRSTTPTISFITPTNEEDELRQVFRRFDQNDDGKISALELRSYFGSIGEYMSHEQATRVINDFDSDGDDLIDFQDFVKLLKRDHQDKKGDDDQDLKSAFEMFELEKGCLTPRSLQRMLGRLGDTKSYDECKAMIQVFDTDAPFLFLSWKNYKRRLNLDPSFLSYIA</sequence>
<feature type="domain" description="EF-hand" evidence="5">
    <location>
        <begin position="119"/>
        <end position="154"/>
    </location>
</feature>
<dbReference type="GO" id="GO:0043226">
    <property type="term" value="C:organelle"/>
    <property type="evidence" value="ECO:0007669"/>
    <property type="project" value="UniProtKB-ARBA"/>
</dbReference>
<reference evidence="6" key="1">
    <citation type="submission" date="2023-07" db="EMBL/GenBank/DDBJ databases">
        <title>draft genome sequence of fig (Ficus carica).</title>
        <authorList>
            <person name="Takahashi T."/>
            <person name="Nishimura K."/>
        </authorList>
    </citation>
    <scope>NUCLEOTIDE SEQUENCE</scope>
</reference>
<dbReference type="CDD" id="cd00051">
    <property type="entry name" value="EFh"/>
    <property type="match status" value="1"/>
</dbReference>
<organism evidence="6 7">
    <name type="scientific">Ficus carica</name>
    <name type="common">Common fig</name>
    <dbReference type="NCBI Taxonomy" id="3494"/>
    <lineage>
        <taxon>Eukaryota</taxon>
        <taxon>Viridiplantae</taxon>
        <taxon>Streptophyta</taxon>
        <taxon>Embryophyta</taxon>
        <taxon>Tracheophyta</taxon>
        <taxon>Spermatophyta</taxon>
        <taxon>Magnoliopsida</taxon>
        <taxon>eudicotyledons</taxon>
        <taxon>Gunneridae</taxon>
        <taxon>Pentapetalae</taxon>
        <taxon>rosids</taxon>
        <taxon>fabids</taxon>
        <taxon>Rosales</taxon>
        <taxon>Moraceae</taxon>
        <taxon>Ficeae</taxon>
        <taxon>Ficus</taxon>
    </lineage>
</organism>
<dbReference type="Proteomes" id="UP001187192">
    <property type="component" value="Unassembled WGS sequence"/>
</dbReference>
<dbReference type="PROSITE" id="PS00018">
    <property type="entry name" value="EF_HAND_1"/>
    <property type="match status" value="2"/>
</dbReference>
<gene>
    <name evidence="6" type="ORF">TIFTF001_002524</name>
</gene>
<evidence type="ECO:0000259" key="5">
    <source>
        <dbReference type="PROSITE" id="PS50222"/>
    </source>
</evidence>
<keyword evidence="1" id="KW-0479">Metal-binding</keyword>
<comment type="caution">
    <text evidence="6">The sequence shown here is derived from an EMBL/GenBank/DDBJ whole genome shotgun (WGS) entry which is preliminary data.</text>
</comment>
<dbReference type="FunFam" id="1.10.238.10:FF:000178">
    <property type="entry name" value="Calmodulin-2 A"/>
    <property type="match status" value="1"/>
</dbReference>
<dbReference type="PANTHER" id="PTHR10891">
    <property type="entry name" value="EF-HAND CALCIUM-BINDING DOMAIN CONTAINING PROTEIN"/>
    <property type="match status" value="1"/>
</dbReference>
<dbReference type="InterPro" id="IPR011992">
    <property type="entry name" value="EF-hand-dom_pair"/>
</dbReference>
<dbReference type="AlphaFoldDB" id="A0AA87ZBB9"/>
<name>A0AA87ZBB9_FICCA</name>
<keyword evidence="3" id="KW-0106">Calcium</keyword>
<evidence type="ECO:0000256" key="3">
    <source>
        <dbReference type="ARBA" id="ARBA00022837"/>
    </source>
</evidence>
<dbReference type="Gene3D" id="1.10.238.10">
    <property type="entry name" value="EF-hand"/>
    <property type="match status" value="2"/>
</dbReference>
<protein>
    <recommendedName>
        <fullName evidence="5">EF-hand domain-containing protein</fullName>
    </recommendedName>
</protein>
<dbReference type="GO" id="GO:0005509">
    <property type="term" value="F:calcium ion binding"/>
    <property type="evidence" value="ECO:0007669"/>
    <property type="project" value="InterPro"/>
</dbReference>
<feature type="domain" description="EF-hand" evidence="5">
    <location>
        <begin position="83"/>
        <end position="118"/>
    </location>
</feature>